<protein>
    <submittedName>
        <fullName evidence="7">Glycosyltransferase</fullName>
    </submittedName>
</protein>
<evidence type="ECO:0000256" key="2">
    <source>
        <dbReference type="ARBA" id="ARBA00022676"/>
    </source>
</evidence>
<evidence type="ECO:0000313" key="7">
    <source>
        <dbReference type="EMBL" id="QHI71717.1"/>
    </source>
</evidence>
<dbReference type="Pfam" id="PF00535">
    <property type="entry name" value="Glycos_transf_2"/>
    <property type="match status" value="1"/>
</dbReference>
<keyword evidence="2" id="KW-0328">Glycosyltransferase</keyword>
<keyword evidence="4" id="KW-0472">Membrane</keyword>
<dbReference type="SUPFAM" id="SSF53448">
    <property type="entry name" value="Nucleotide-diphospho-sugar transferases"/>
    <property type="match status" value="1"/>
</dbReference>
<dbReference type="InterPro" id="IPR001173">
    <property type="entry name" value="Glyco_trans_2-like"/>
</dbReference>
<dbReference type="Gene3D" id="3.10.50.10">
    <property type="match status" value="1"/>
</dbReference>
<dbReference type="KEGG" id="amic:Ami3637_04355"/>
<dbReference type="SUPFAM" id="SSF88713">
    <property type="entry name" value="Glycoside hydrolase/deacetylase"/>
    <property type="match status" value="1"/>
</dbReference>
<dbReference type="InterPro" id="IPR001223">
    <property type="entry name" value="Glyco_hydro18_cat"/>
</dbReference>
<dbReference type="Gene3D" id="3.20.20.370">
    <property type="entry name" value="Glycoside hydrolase/deacetylase"/>
    <property type="match status" value="1"/>
</dbReference>
<dbReference type="InterPro" id="IPR011583">
    <property type="entry name" value="Chitinase_II/V-like_cat"/>
</dbReference>
<dbReference type="InterPro" id="IPR017853">
    <property type="entry name" value="GH"/>
</dbReference>
<reference evidence="7 8" key="1">
    <citation type="submission" date="2020-01" db="EMBL/GenBank/DDBJ databases">
        <title>Genomic analysis of Aminipila sp. CBA3637.</title>
        <authorList>
            <person name="Kim Y.B."/>
            <person name="Roh S.W."/>
        </authorList>
    </citation>
    <scope>NUCLEOTIDE SEQUENCE [LARGE SCALE GENOMIC DNA]</scope>
    <source>
        <strain evidence="7 8">CBA3637</strain>
    </source>
</reference>
<dbReference type="CDD" id="cd06423">
    <property type="entry name" value="CESA_like"/>
    <property type="match status" value="1"/>
</dbReference>
<dbReference type="GO" id="GO:0005975">
    <property type="term" value="P:carbohydrate metabolic process"/>
    <property type="evidence" value="ECO:0007669"/>
    <property type="project" value="InterPro"/>
</dbReference>
<feature type="transmembrane region" description="Helical" evidence="4">
    <location>
        <begin position="994"/>
        <end position="1012"/>
    </location>
</feature>
<name>A0A6P1MCU2_9FIRM</name>
<dbReference type="Proteomes" id="UP000463883">
    <property type="component" value="Chromosome"/>
</dbReference>
<dbReference type="SMART" id="SM00636">
    <property type="entry name" value="Glyco_18"/>
    <property type="match status" value="1"/>
</dbReference>
<keyword evidence="4" id="KW-1133">Transmembrane helix</keyword>
<dbReference type="PANTHER" id="PTHR43630:SF1">
    <property type="entry name" value="POLY-BETA-1,6-N-ACETYL-D-GLUCOSAMINE SYNTHASE"/>
    <property type="match status" value="1"/>
</dbReference>
<dbReference type="Gene3D" id="3.20.20.80">
    <property type="entry name" value="Glycosidases"/>
    <property type="match status" value="1"/>
</dbReference>
<keyword evidence="4" id="KW-0812">Transmembrane</keyword>
<dbReference type="GO" id="GO:0016757">
    <property type="term" value="F:glycosyltransferase activity"/>
    <property type="evidence" value="ECO:0007669"/>
    <property type="project" value="UniProtKB-KW"/>
</dbReference>
<evidence type="ECO:0000259" key="5">
    <source>
        <dbReference type="PROSITE" id="PS51677"/>
    </source>
</evidence>
<feature type="transmembrane region" description="Helical" evidence="4">
    <location>
        <begin position="12"/>
        <end position="37"/>
    </location>
</feature>
<evidence type="ECO:0000259" key="6">
    <source>
        <dbReference type="PROSITE" id="PS51910"/>
    </source>
</evidence>
<gene>
    <name evidence="7" type="ORF">Ami3637_04355</name>
</gene>
<organism evidence="7 8">
    <name type="scientific">Aminipila terrae</name>
    <dbReference type="NCBI Taxonomy" id="2697030"/>
    <lineage>
        <taxon>Bacteria</taxon>
        <taxon>Bacillati</taxon>
        <taxon>Bacillota</taxon>
        <taxon>Clostridia</taxon>
        <taxon>Peptostreptococcales</taxon>
        <taxon>Anaerovoracaceae</taxon>
        <taxon>Aminipila</taxon>
    </lineage>
</organism>
<evidence type="ECO:0000313" key="8">
    <source>
        <dbReference type="Proteomes" id="UP000463883"/>
    </source>
</evidence>
<dbReference type="InterPro" id="IPR029070">
    <property type="entry name" value="Chitinase_insertion_sf"/>
</dbReference>
<dbReference type="GO" id="GO:0008061">
    <property type="term" value="F:chitin binding"/>
    <property type="evidence" value="ECO:0007669"/>
    <property type="project" value="InterPro"/>
</dbReference>
<dbReference type="CDD" id="cd10962">
    <property type="entry name" value="CE4_GT2-like"/>
    <property type="match status" value="1"/>
</dbReference>
<proteinExistence type="inferred from homology"/>
<evidence type="ECO:0000256" key="1">
    <source>
        <dbReference type="ARBA" id="ARBA00006739"/>
    </source>
</evidence>
<dbReference type="PROSITE" id="PS51677">
    <property type="entry name" value="NODB"/>
    <property type="match status" value="1"/>
</dbReference>
<dbReference type="AlphaFoldDB" id="A0A6P1MCU2"/>
<evidence type="ECO:0000256" key="3">
    <source>
        <dbReference type="ARBA" id="ARBA00022679"/>
    </source>
</evidence>
<feature type="transmembrane region" description="Helical" evidence="4">
    <location>
        <begin position="1032"/>
        <end position="1053"/>
    </location>
</feature>
<dbReference type="PANTHER" id="PTHR43630">
    <property type="entry name" value="POLY-BETA-1,6-N-ACETYL-D-GLUCOSAMINE SYNTHASE"/>
    <property type="match status" value="1"/>
</dbReference>
<keyword evidence="8" id="KW-1185">Reference proteome</keyword>
<dbReference type="RefSeq" id="WP_162361491.1">
    <property type="nucleotide sequence ID" value="NZ_CP047591.1"/>
</dbReference>
<dbReference type="InterPro" id="IPR029044">
    <property type="entry name" value="Nucleotide-diphossugar_trans"/>
</dbReference>
<dbReference type="GO" id="GO:0016810">
    <property type="term" value="F:hydrolase activity, acting on carbon-nitrogen (but not peptide) bonds"/>
    <property type="evidence" value="ECO:0007669"/>
    <property type="project" value="InterPro"/>
</dbReference>
<dbReference type="SUPFAM" id="SSF51445">
    <property type="entry name" value="(Trans)glycosidases"/>
    <property type="match status" value="1"/>
</dbReference>
<dbReference type="EMBL" id="CP047591">
    <property type="protein sequence ID" value="QHI71717.1"/>
    <property type="molecule type" value="Genomic_DNA"/>
</dbReference>
<comment type="similarity">
    <text evidence="1">Belongs to the glycosyltransferase 2 family.</text>
</comment>
<feature type="domain" description="GH18" evidence="6">
    <location>
        <begin position="107"/>
        <end position="417"/>
    </location>
</feature>
<dbReference type="InterPro" id="IPR002509">
    <property type="entry name" value="NODB_dom"/>
</dbReference>
<dbReference type="InterPro" id="IPR011330">
    <property type="entry name" value="Glyco_hydro/deAcase_b/a-brl"/>
</dbReference>
<accession>A0A6P1MCU2</accession>
<feature type="transmembrane region" description="Helical" evidence="4">
    <location>
        <begin position="713"/>
        <end position="737"/>
    </location>
</feature>
<feature type="domain" description="NodB homology" evidence="5">
    <location>
        <begin position="483"/>
        <end position="672"/>
    </location>
</feature>
<keyword evidence="3 7" id="KW-0808">Transferase</keyword>
<dbReference type="PROSITE" id="PS51910">
    <property type="entry name" value="GH18_2"/>
    <property type="match status" value="1"/>
</dbReference>
<dbReference type="Pfam" id="PF00704">
    <property type="entry name" value="Glyco_hydro_18"/>
    <property type="match status" value="1"/>
</dbReference>
<sequence>MIFESENKKRWKTAIIIFIMLVLSGLVLTFCTAYSIFESVRIPGISKLTLPKGIYITRTIKSIQKSTRETASSVSKATHRPVNYIWKHKEKYNFSASAFPISESKGRLLTSAFVVSDDDRSVNDLKHNLKNLDIVLPDYFSFVKGKVEINENVRMDIQSMLKQNHVMIIPRISNTDETGNWFGKEFIDLIGNDDNRASLEELIINTLKKYGLRAINIDVENISDQNNDPYLDFLDELSYKMQKNNMYLTVDVPVNDPGMDYEEIGKIANMVYVMAYDENYEGGTPGPIAEKAWFEDAIETLKARIPVDKTVVITGQYAYDWNTGTGKPAKSLSFDEAMMIARDVGAEVETDNSAVNSTFEYEDDNKQKHQVWILDGISLWNQQMETEKVGAKGIALWRLGLEDPSVWRFFGSSLKNISPKILSEADFLETVNFEGRGEILKVIASPHKGSRLLTTDNGYIDYANYNKTPSGYEVQQFGHCSSNKIALTFDDGPDPVYTPQILDVLKKNGVTATFFVVGQQALNNPNLLKLEVKKGNLIGNHTYYHPNLTKIPPSRIALELNATQRLIQAITGKDTTLFRPPYDTDSTPQFPNELSALRIAEAKGYAIVCADIDSEDYLKPGVNKIVNNVVTQLKQSGSNIIVMHDAGGNRTQTVKALKKLIPLLKSEGYQFVNLDGLLGVPKTALMPKISFKDTIMVVSDRIATWLLIYGWDFIMILFFLTTVISVFRIIFLGFFVLRSHKKNLKYIKYADFQPFVSILIPAYNEGDVIGKTISTVLKSNYENFEVIVINDGSTDNTSEIVDKFVHSNPKIVRQIIKTNGGKYSALNLGLQEARSEYVVTIDADTIILPDTLSYLMLPFRDEDIDAVCGNVQVGNVKNILTGFQTVEYITTQNYDRRAFDSLNCIGVVPGATGAWKKSKVIEVGGYSGETLTEDADLTLTMLEHGARIVYMPYAKSITEAPETVKALSRQRFRWSYGTLQTLFKHRKSFFKGSLGLVALPNIFIFQLVFPVLSPIGDLVFILSLFRGDFKAIFAGYVLFLLMDLAGSIMAFTIEKAPLKYLMLVLIQRFFYRQFMYVITFKSIIAAMKGRRHGWNKLNRTSSVAIPPLVK</sequence>
<dbReference type="Gene3D" id="3.90.550.10">
    <property type="entry name" value="Spore Coat Polysaccharide Biosynthesis Protein SpsA, Chain A"/>
    <property type="match status" value="1"/>
</dbReference>
<evidence type="ECO:0000256" key="4">
    <source>
        <dbReference type="SAM" id="Phobius"/>
    </source>
</evidence>
<dbReference type="Pfam" id="PF01522">
    <property type="entry name" value="Polysacc_deac_1"/>
    <property type="match status" value="1"/>
</dbReference>